<comment type="caution">
    <text evidence="1">The sequence shown here is derived from an EMBL/GenBank/DDBJ whole genome shotgun (WGS) entry which is preliminary data.</text>
</comment>
<reference evidence="1 2" key="1">
    <citation type="submission" date="2019-05" db="EMBL/GenBank/DDBJ databases">
        <title>Another draft genome of Portunus trituberculatus and its Hox gene families provides insights of decapod evolution.</title>
        <authorList>
            <person name="Jeong J.-H."/>
            <person name="Song I."/>
            <person name="Kim S."/>
            <person name="Choi T."/>
            <person name="Kim D."/>
            <person name="Ryu S."/>
            <person name="Kim W."/>
        </authorList>
    </citation>
    <scope>NUCLEOTIDE SEQUENCE [LARGE SCALE GENOMIC DNA]</scope>
    <source>
        <tissue evidence="1">Muscle</tissue>
    </source>
</reference>
<evidence type="ECO:0000313" key="2">
    <source>
        <dbReference type="Proteomes" id="UP000324222"/>
    </source>
</evidence>
<evidence type="ECO:0000313" key="1">
    <source>
        <dbReference type="EMBL" id="MPC77380.1"/>
    </source>
</evidence>
<dbReference type="EMBL" id="VSRR010045726">
    <property type="protein sequence ID" value="MPC77380.1"/>
    <property type="molecule type" value="Genomic_DNA"/>
</dbReference>
<dbReference type="Proteomes" id="UP000324222">
    <property type="component" value="Unassembled WGS sequence"/>
</dbReference>
<organism evidence="1 2">
    <name type="scientific">Portunus trituberculatus</name>
    <name type="common">Swimming crab</name>
    <name type="synonym">Neptunus trituberculatus</name>
    <dbReference type="NCBI Taxonomy" id="210409"/>
    <lineage>
        <taxon>Eukaryota</taxon>
        <taxon>Metazoa</taxon>
        <taxon>Ecdysozoa</taxon>
        <taxon>Arthropoda</taxon>
        <taxon>Crustacea</taxon>
        <taxon>Multicrustacea</taxon>
        <taxon>Malacostraca</taxon>
        <taxon>Eumalacostraca</taxon>
        <taxon>Eucarida</taxon>
        <taxon>Decapoda</taxon>
        <taxon>Pleocyemata</taxon>
        <taxon>Brachyura</taxon>
        <taxon>Eubrachyura</taxon>
        <taxon>Portunoidea</taxon>
        <taxon>Portunidae</taxon>
        <taxon>Portuninae</taxon>
        <taxon>Portunus</taxon>
    </lineage>
</organism>
<dbReference type="AlphaFoldDB" id="A0A5B7HY24"/>
<protein>
    <submittedName>
        <fullName evidence="1">Uncharacterized protein</fullName>
    </submittedName>
</protein>
<keyword evidence="2" id="KW-1185">Reference proteome</keyword>
<gene>
    <name evidence="1" type="ORF">E2C01_071832</name>
</gene>
<name>A0A5B7HY24_PORTR</name>
<proteinExistence type="predicted"/>
<sequence>MDNASKHCLADCNQRTMSGVFVVCLNLPVDAAVQEKKEEEKKEEEEEEEERKWFECCLWI</sequence>
<accession>A0A5B7HY24</accession>